<feature type="compositionally biased region" description="Polar residues" evidence="1">
    <location>
        <begin position="97"/>
        <end position="109"/>
    </location>
</feature>
<feature type="compositionally biased region" description="Basic and acidic residues" evidence="1">
    <location>
        <begin position="137"/>
        <end position="146"/>
    </location>
</feature>
<feature type="region of interest" description="Disordered" evidence="1">
    <location>
        <begin position="47"/>
        <end position="229"/>
    </location>
</feature>
<dbReference type="VEuPathDB" id="FungiDB:CPSG_10123"/>
<name>E9DJX4_COCPS</name>
<dbReference type="AlphaFoldDB" id="E9DJX4"/>
<feature type="compositionally biased region" description="Low complexity" evidence="1">
    <location>
        <begin position="50"/>
        <end position="89"/>
    </location>
</feature>
<dbReference type="VEuPathDB" id="FungiDB:D8B26_005400"/>
<dbReference type="EMBL" id="GL636525">
    <property type="protein sequence ID" value="EFW13312.1"/>
    <property type="molecule type" value="Genomic_DNA"/>
</dbReference>
<reference evidence="3" key="1">
    <citation type="journal article" date="2010" name="Genome Res.">
        <title>Population genomic sequencing of Coccidioides fungi reveals recent hybridization and transposon control.</title>
        <authorList>
            <person name="Neafsey D.E."/>
            <person name="Barker B.M."/>
            <person name="Sharpton T.J."/>
            <person name="Stajich J.E."/>
            <person name="Park D.J."/>
            <person name="Whiston E."/>
            <person name="Hung C.-Y."/>
            <person name="McMahan C."/>
            <person name="White J."/>
            <person name="Sykes S."/>
            <person name="Heiman D."/>
            <person name="Young S."/>
            <person name="Zeng Q."/>
            <person name="Abouelleil A."/>
            <person name="Aftuck L."/>
            <person name="Bessette D."/>
            <person name="Brown A."/>
            <person name="FitzGerald M."/>
            <person name="Lui A."/>
            <person name="Macdonald J.P."/>
            <person name="Priest M."/>
            <person name="Orbach M.J."/>
            <person name="Galgiani J.N."/>
            <person name="Kirkland T.N."/>
            <person name="Cole G.T."/>
            <person name="Birren B.W."/>
            <person name="Henn M.R."/>
            <person name="Taylor J.W."/>
            <person name="Rounsley S.D."/>
        </authorList>
    </citation>
    <scope>NUCLEOTIDE SEQUENCE [LARGE SCALE GENOMIC DNA]</scope>
    <source>
        <strain evidence="3">RMSCC 757 / Silveira</strain>
    </source>
</reference>
<dbReference type="HOGENOM" id="CLU_1209729_0_0_1"/>
<dbReference type="Proteomes" id="UP000002497">
    <property type="component" value="Unassembled WGS sequence"/>
</dbReference>
<dbReference type="STRING" id="443226.E9DJX4"/>
<organism evidence="3">
    <name type="scientific">Coccidioides posadasii (strain RMSCC 757 / Silveira)</name>
    <name type="common">Valley fever fungus</name>
    <dbReference type="NCBI Taxonomy" id="443226"/>
    <lineage>
        <taxon>Eukaryota</taxon>
        <taxon>Fungi</taxon>
        <taxon>Dikarya</taxon>
        <taxon>Ascomycota</taxon>
        <taxon>Pezizomycotina</taxon>
        <taxon>Eurotiomycetes</taxon>
        <taxon>Eurotiomycetidae</taxon>
        <taxon>Onygenales</taxon>
        <taxon>Onygenaceae</taxon>
        <taxon>Coccidioides</taxon>
    </lineage>
</organism>
<sequence>MQQQAPTTALDLQQQLLNVLQQIEAQSQARSRAPTSRQQLLNQLQQIGAQQPSQTPQPPQARSRAPTSRQQLLNQLQQIGAQQSSQSPQPRRATSGALDSSQQVANILQQLGARQPSRSQQRRDQRRVEISSPSPLETRRLLRERSQATPQPTDDPFDMRASSGRAAERTQHSGNRGAQASSSSSRVPGRRGGRTNERQQTSRPTRLTPPSFVAPGNYQSPSVEPEEEE</sequence>
<evidence type="ECO:0000313" key="2">
    <source>
        <dbReference type="EMBL" id="EFW13312.1"/>
    </source>
</evidence>
<proteinExistence type="predicted"/>
<accession>E9DJX4</accession>
<feature type="compositionally biased region" description="Low complexity" evidence="1">
    <location>
        <begin position="173"/>
        <end position="187"/>
    </location>
</feature>
<evidence type="ECO:0000313" key="3">
    <source>
        <dbReference type="Proteomes" id="UP000002497"/>
    </source>
</evidence>
<evidence type="ECO:0000256" key="1">
    <source>
        <dbReference type="SAM" id="MobiDB-lite"/>
    </source>
</evidence>
<reference evidence="3" key="2">
    <citation type="submission" date="2010-03" db="EMBL/GenBank/DDBJ databases">
        <title>The genome sequence of Coccidioides posadasii strain Silveira.</title>
        <authorList>
            <consortium name="The Broad Institute Genome Sequencing Center for Infectious Disease"/>
            <person name="Neafsey D."/>
            <person name="Orbach M."/>
            <person name="Henn M.R."/>
            <person name="Cole G.T."/>
            <person name="Galgiani J."/>
            <person name="Gardner M.J."/>
            <person name="Kirkland T.N."/>
            <person name="Taylor J.W."/>
            <person name="Young S.K."/>
            <person name="Zeng Q."/>
            <person name="Koehrsen M."/>
            <person name="Alvarado L."/>
            <person name="Berlin A."/>
            <person name="Borenstein D."/>
            <person name="Chapman S.B."/>
            <person name="Chen Z."/>
            <person name="Engels R."/>
            <person name="Freedman E."/>
            <person name="Gellesch M."/>
            <person name="Goldberg J."/>
            <person name="Griggs A."/>
            <person name="Gujja S."/>
            <person name="Heilman E."/>
            <person name="Heiman D."/>
            <person name="Howarth C."/>
            <person name="Jen D."/>
            <person name="Larson L."/>
            <person name="Mehta T."/>
            <person name="Neiman D."/>
            <person name="Park D."/>
            <person name="Pearson M."/>
            <person name="Richards J."/>
            <person name="Roberts A."/>
            <person name="Saif S."/>
            <person name="Shea T."/>
            <person name="Shenoy N."/>
            <person name="Sisk P."/>
            <person name="Stolte C."/>
            <person name="Sykes S."/>
            <person name="Walk T."/>
            <person name="White J."/>
            <person name="Yandava C."/>
            <person name="Haas B."/>
            <person name="Nusbaum C."/>
            <person name="Birren B."/>
        </authorList>
    </citation>
    <scope>NUCLEOTIDE SEQUENCE [LARGE SCALE GENOMIC DNA]</scope>
    <source>
        <strain evidence="3">RMSCC 757 / Silveira</strain>
    </source>
</reference>
<gene>
    <name evidence="2" type="ORF">CPSG_10123</name>
</gene>
<protein>
    <submittedName>
        <fullName evidence="2">Predicted protein</fullName>
    </submittedName>
</protein>
<keyword evidence="3" id="KW-1185">Reference proteome</keyword>